<keyword evidence="3" id="KW-0378">Hydrolase</keyword>
<reference evidence="3" key="1">
    <citation type="submission" date="2022-10" db="EMBL/GenBank/DDBJ databases">
        <title>Characterization and whole genome sequencing of a new Roseateles species, isolated from fresh water.</title>
        <authorList>
            <person name="Guliayeva D.Y."/>
            <person name="Akhremchuk A.E."/>
            <person name="Sikolenko M.A."/>
            <person name="Valentovich L.N."/>
            <person name="Sidarenka A.V."/>
        </authorList>
    </citation>
    <scope>NUCLEOTIDE SEQUENCE</scope>
    <source>
        <strain evidence="3">BIM B-1768</strain>
    </source>
</reference>
<evidence type="ECO:0000259" key="2">
    <source>
        <dbReference type="Pfam" id="PF05685"/>
    </source>
</evidence>
<dbReference type="Proteomes" id="UP001064933">
    <property type="component" value="Chromosome"/>
</dbReference>
<proteinExistence type="predicted"/>
<gene>
    <name evidence="3" type="ORF">N4261_25160</name>
</gene>
<dbReference type="EMBL" id="CP104562">
    <property type="protein sequence ID" value="UXH78198.1"/>
    <property type="molecule type" value="Genomic_DNA"/>
</dbReference>
<accession>A0ABY6B3U4</accession>
<dbReference type="SUPFAM" id="SSF52980">
    <property type="entry name" value="Restriction endonuclease-like"/>
    <property type="match status" value="1"/>
</dbReference>
<feature type="region of interest" description="Disordered" evidence="1">
    <location>
        <begin position="233"/>
        <end position="287"/>
    </location>
</feature>
<dbReference type="Gene3D" id="3.90.1570.10">
    <property type="entry name" value="tt1808, chain A"/>
    <property type="match status" value="1"/>
</dbReference>
<evidence type="ECO:0000313" key="3">
    <source>
        <dbReference type="EMBL" id="UXH78198.1"/>
    </source>
</evidence>
<dbReference type="RefSeq" id="WP_261757976.1">
    <property type="nucleotide sequence ID" value="NZ_CP104562.2"/>
</dbReference>
<dbReference type="InterPro" id="IPR008538">
    <property type="entry name" value="Uma2"/>
</dbReference>
<dbReference type="GO" id="GO:0004519">
    <property type="term" value="F:endonuclease activity"/>
    <property type="evidence" value="ECO:0007669"/>
    <property type="project" value="UniProtKB-KW"/>
</dbReference>
<dbReference type="InterPro" id="IPR012296">
    <property type="entry name" value="Nuclease_put_TT1808"/>
</dbReference>
<organism evidence="3 4">
    <name type="scientific">Roseateles amylovorans</name>
    <dbReference type="NCBI Taxonomy" id="2978473"/>
    <lineage>
        <taxon>Bacteria</taxon>
        <taxon>Pseudomonadati</taxon>
        <taxon>Pseudomonadota</taxon>
        <taxon>Betaproteobacteria</taxon>
        <taxon>Burkholderiales</taxon>
        <taxon>Sphaerotilaceae</taxon>
        <taxon>Roseateles</taxon>
    </lineage>
</organism>
<evidence type="ECO:0000313" key="4">
    <source>
        <dbReference type="Proteomes" id="UP001064933"/>
    </source>
</evidence>
<dbReference type="PANTHER" id="PTHR36558:SF1">
    <property type="entry name" value="RESTRICTION ENDONUCLEASE DOMAIN-CONTAINING PROTEIN-RELATED"/>
    <property type="match status" value="1"/>
</dbReference>
<name>A0ABY6B3U4_9BURK</name>
<dbReference type="InterPro" id="IPR011335">
    <property type="entry name" value="Restrct_endonuc-II-like"/>
</dbReference>
<evidence type="ECO:0000256" key="1">
    <source>
        <dbReference type="SAM" id="MobiDB-lite"/>
    </source>
</evidence>
<keyword evidence="4" id="KW-1185">Reference proteome</keyword>
<dbReference type="Pfam" id="PF05685">
    <property type="entry name" value="Uma2"/>
    <property type="match status" value="1"/>
</dbReference>
<feature type="domain" description="Putative restriction endonuclease" evidence="2">
    <location>
        <begin position="13"/>
        <end position="190"/>
    </location>
</feature>
<keyword evidence="3" id="KW-0255">Endonuclease</keyword>
<sequence>MTSLHRKRLMTADDYLAWEARQPTKHEFVDGTVIEMAGAEDHHVTVVLNVALALKRHLQGKGCRTYASDRRLHVADARTHSASHASGTPGATGGEGAYFYPDVMVTCHPDDHATRLSKSRPTLLVEVSSPSTRQYDRATKLAHYRRIEALQEYVLIDLMRRVSDLHRRSAAGHWETLLVQPDQPLVLKSVGLHLAANDLWADVDPAPSTLRGAARGSGLSGRTDGAALAVLAGNTDHPTDDTTAAETAAGSSTPRVTLPLRSVARQAGSEACHQAPSEAPQAGSPAG</sequence>
<dbReference type="PANTHER" id="PTHR36558">
    <property type="entry name" value="GLR1098 PROTEIN"/>
    <property type="match status" value="1"/>
</dbReference>
<keyword evidence="3" id="KW-0540">Nuclease</keyword>
<protein>
    <submittedName>
        <fullName evidence="3">Uma2 family endonuclease</fullName>
    </submittedName>
</protein>
<dbReference type="CDD" id="cd06260">
    <property type="entry name" value="DUF820-like"/>
    <property type="match status" value="1"/>
</dbReference>